<organism evidence="1 2">
    <name type="scientific">Halocaridina rubra</name>
    <name type="common">Hawaiian red shrimp</name>
    <dbReference type="NCBI Taxonomy" id="373956"/>
    <lineage>
        <taxon>Eukaryota</taxon>
        <taxon>Metazoa</taxon>
        <taxon>Ecdysozoa</taxon>
        <taxon>Arthropoda</taxon>
        <taxon>Crustacea</taxon>
        <taxon>Multicrustacea</taxon>
        <taxon>Malacostraca</taxon>
        <taxon>Eumalacostraca</taxon>
        <taxon>Eucarida</taxon>
        <taxon>Decapoda</taxon>
        <taxon>Pleocyemata</taxon>
        <taxon>Caridea</taxon>
        <taxon>Atyoidea</taxon>
        <taxon>Atyidae</taxon>
        <taxon>Halocaridina</taxon>
    </lineage>
</organism>
<name>A0AAN8X4Z3_HALRR</name>
<accession>A0AAN8X4Z3</accession>
<dbReference type="GO" id="GO:0000145">
    <property type="term" value="C:exocyst"/>
    <property type="evidence" value="ECO:0007669"/>
    <property type="project" value="InterPro"/>
</dbReference>
<evidence type="ECO:0000313" key="2">
    <source>
        <dbReference type="Proteomes" id="UP001381693"/>
    </source>
</evidence>
<sequence>MDVGEAESEAVARATLLVANMLQRPDQLQKVDQYRRRVQRKKASVEAMLKTAMQSQLDGVRTGLSQLQAALVDLQEIKTGLTEMEQSLIRVPELSEQLYECREEYVRHSQYAAAMENLKHIFTVPESVDKTRKWIADGKLLYAHQADPTSRISWFAPGPRTELSR</sequence>
<evidence type="ECO:0000313" key="1">
    <source>
        <dbReference type="EMBL" id="KAK7072139.1"/>
    </source>
</evidence>
<dbReference type="GO" id="GO:0006887">
    <property type="term" value="P:exocytosis"/>
    <property type="evidence" value="ECO:0007669"/>
    <property type="project" value="InterPro"/>
</dbReference>
<protein>
    <submittedName>
        <fullName evidence="1">Exocyst complex component 3</fullName>
    </submittedName>
</protein>
<gene>
    <name evidence="1" type="primary">EXOC3_1</name>
    <name evidence="1" type="ORF">SK128_007623</name>
</gene>
<dbReference type="GO" id="GO:0000149">
    <property type="term" value="F:SNARE binding"/>
    <property type="evidence" value="ECO:0007669"/>
    <property type="project" value="TreeGrafter"/>
</dbReference>
<dbReference type="EMBL" id="JAXCGZ010013652">
    <property type="protein sequence ID" value="KAK7072139.1"/>
    <property type="molecule type" value="Genomic_DNA"/>
</dbReference>
<dbReference type="Proteomes" id="UP001381693">
    <property type="component" value="Unassembled WGS sequence"/>
</dbReference>
<dbReference type="AlphaFoldDB" id="A0AAN8X4Z3"/>
<dbReference type="PANTHER" id="PTHR21292">
    <property type="entry name" value="EXOCYST COMPLEX COMPONENT SEC6-RELATED"/>
    <property type="match status" value="1"/>
</dbReference>
<keyword evidence="2" id="KW-1185">Reference proteome</keyword>
<proteinExistence type="predicted"/>
<comment type="caution">
    <text evidence="1">The sequence shown here is derived from an EMBL/GenBank/DDBJ whole genome shotgun (WGS) entry which is preliminary data.</text>
</comment>
<dbReference type="InterPro" id="IPR010326">
    <property type="entry name" value="EXOC3/Sec6"/>
</dbReference>
<dbReference type="PANTHER" id="PTHR21292:SF1">
    <property type="entry name" value="EXOCYST COMPLEX COMPONENT 3"/>
    <property type="match status" value="1"/>
</dbReference>
<dbReference type="GO" id="GO:0051601">
    <property type="term" value="P:exocyst localization"/>
    <property type="evidence" value="ECO:0007669"/>
    <property type="project" value="TreeGrafter"/>
</dbReference>
<reference evidence="1 2" key="1">
    <citation type="submission" date="2023-11" db="EMBL/GenBank/DDBJ databases">
        <title>Halocaridina rubra genome assembly.</title>
        <authorList>
            <person name="Smith C."/>
        </authorList>
    </citation>
    <scope>NUCLEOTIDE SEQUENCE [LARGE SCALE GENOMIC DNA]</scope>
    <source>
        <strain evidence="1">EP-1</strain>
        <tissue evidence="1">Whole</tissue>
    </source>
</reference>